<evidence type="ECO:0000256" key="1">
    <source>
        <dbReference type="SAM" id="MobiDB-lite"/>
    </source>
</evidence>
<gene>
    <name evidence="3" type="ORF">FHU39_004016</name>
</gene>
<accession>A0A839N882</accession>
<dbReference type="Gene3D" id="2.50.20.20">
    <property type="match status" value="1"/>
</dbReference>
<dbReference type="RefSeq" id="WP_183322443.1">
    <property type="nucleotide sequence ID" value="NZ_JACHVQ010000004.1"/>
</dbReference>
<keyword evidence="2" id="KW-0732">Signal</keyword>
<evidence type="ECO:0000256" key="2">
    <source>
        <dbReference type="SAM" id="SignalP"/>
    </source>
</evidence>
<reference evidence="3 4" key="1">
    <citation type="submission" date="2020-08" db="EMBL/GenBank/DDBJ databases">
        <title>Sequencing the genomes of 1000 actinobacteria strains.</title>
        <authorList>
            <person name="Klenk H.-P."/>
        </authorList>
    </citation>
    <scope>NUCLEOTIDE SEQUENCE [LARGE SCALE GENOMIC DNA]</scope>
    <source>
        <strain evidence="3 4">DSM 105369</strain>
    </source>
</reference>
<name>A0A839N882_9MICO</name>
<feature type="region of interest" description="Disordered" evidence="1">
    <location>
        <begin position="33"/>
        <end position="54"/>
    </location>
</feature>
<dbReference type="PROSITE" id="PS51257">
    <property type="entry name" value="PROKAR_LIPOPROTEIN"/>
    <property type="match status" value="1"/>
</dbReference>
<evidence type="ECO:0000313" key="3">
    <source>
        <dbReference type="EMBL" id="MBB2893980.1"/>
    </source>
</evidence>
<protein>
    <submittedName>
        <fullName evidence="3">Protein-disulfide isomerase</fullName>
    </submittedName>
</protein>
<comment type="caution">
    <text evidence="3">The sequence shown here is derived from an EMBL/GenBank/DDBJ whole genome shotgun (WGS) entry which is preliminary data.</text>
</comment>
<sequence length="264" mass="26970">MRSATGAGVGALLTLAAGVALSGCASNGAVTVTPPSGSASSVVQTASQGGGAVPDAKTLVHEARAAYRAAKSAHVHATISNAGDTQVVDIRGTMDGSNQELTVDDPENGNATVRTVDDKYYVRGDKDFWTSAAHSGGTTASLLAGKWVLAPDTATGDFKQMTIRHLLDEMLGPDAISDSDTEQMKTYATTEQDTDLFAAVSVDPMSEDVSTLKVVAADPHNVVEVSGNSSDGSDGTADFDGWNSQAKITVPEGFISFPGSGSTV</sequence>
<dbReference type="GO" id="GO:0016853">
    <property type="term" value="F:isomerase activity"/>
    <property type="evidence" value="ECO:0007669"/>
    <property type="project" value="UniProtKB-KW"/>
</dbReference>
<proteinExistence type="predicted"/>
<feature type="signal peptide" evidence="2">
    <location>
        <begin position="1"/>
        <end position="22"/>
    </location>
</feature>
<dbReference type="AlphaFoldDB" id="A0A839N882"/>
<dbReference type="EMBL" id="JACHVQ010000004">
    <property type="protein sequence ID" value="MBB2893980.1"/>
    <property type="molecule type" value="Genomic_DNA"/>
</dbReference>
<keyword evidence="4" id="KW-1185">Reference proteome</keyword>
<feature type="chain" id="PRO_5039380183" evidence="2">
    <location>
        <begin position="23"/>
        <end position="264"/>
    </location>
</feature>
<organism evidence="3 4">
    <name type="scientific">Flexivirga oryzae</name>
    <dbReference type="NCBI Taxonomy" id="1794944"/>
    <lineage>
        <taxon>Bacteria</taxon>
        <taxon>Bacillati</taxon>
        <taxon>Actinomycetota</taxon>
        <taxon>Actinomycetes</taxon>
        <taxon>Micrococcales</taxon>
        <taxon>Dermacoccaceae</taxon>
        <taxon>Flexivirga</taxon>
    </lineage>
</organism>
<dbReference type="Proteomes" id="UP000559182">
    <property type="component" value="Unassembled WGS sequence"/>
</dbReference>
<keyword evidence="3" id="KW-0413">Isomerase</keyword>
<evidence type="ECO:0000313" key="4">
    <source>
        <dbReference type="Proteomes" id="UP000559182"/>
    </source>
</evidence>
<feature type="compositionally biased region" description="Polar residues" evidence="1">
    <location>
        <begin position="33"/>
        <end position="47"/>
    </location>
</feature>